<sequence>MAEDMIDTVADHLVAERLAEHHTAQDAPWAWLAAAEPYRLRFGHEFATFTHFTPGLLAALARHPVTGGLLVAADDDPSAVDDLAEATAIANLPELTLADRTSYRDALLRLYRKLPLRARDVTGGEVLCVGPEREGRQLAEDLGALPRGRSLTPSAKRISLDGGILVGMSALPGETPYRHCAIIDGVVASGATVMALMQALPRGVERVTLLTAQSTAAGARSILRYGELLGLRTQVVVGVVSGVLDSSFYAHDEHDPDRLVLGDVGDTISGLSAGGTP</sequence>
<dbReference type="SUPFAM" id="SSF53271">
    <property type="entry name" value="PRTase-like"/>
    <property type="match status" value="1"/>
</dbReference>
<organism evidence="1 2">
    <name type="scientific">Saccharothrix lopnurensis</name>
    <dbReference type="NCBI Taxonomy" id="1670621"/>
    <lineage>
        <taxon>Bacteria</taxon>
        <taxon>Bacillati</taxon>
        <taxon>Actinomycetota</taxon>
        <taxon>Actinomycetes</taxon>
        <taxon>Pseudonocardiales</taxon>
        <taxon>Pseudonocardiaceae</taxon>
        <taxon>Saccharothrix</taxon>
    </lineage>
</organism>
<dbReference type="RefSeq" id="WP_380640029.1">
    <property type="nucleotide sequence ID" value="NZ_JBHSQO010000038.1"/>
</dbReference>
<protein>
    <recommendedName>
        <fullName evidence="3">Phosphoribosyltransferase</fullName>
    </recommendedName>
</protein>
<dbReference type="EMBL" id="JBHSQO010000038">
    <property type="protein sequence ID" value="MFC6093139.1"/>
    <property type="molecule type" value="Genomic_DNA"/>
</dbReference>
<dbReference type="CDD" id="cd06223">
    <property type="entry name" value="PRTases_typeI"/>
    <property type="match status" value="1"/>
</dbReference>
<reference evidence="2" key="1">
    <citation type="journal article" date="2019" name="Int. J. Syst. Evol. Microbiol.">
        <title>The Global Catalogue of Microorganisms (GCM) 10K type strain sequencing project: providing services to taxonomists for standard genome sequencing and annotation.</title>
        <authorList>
            <consortium name="The Broad Institute Genomics Platform"/>
            <consortium name="The Broad Institute Genome Sequencing Center for Infectious Disease"/>
            <person name="Wu L."/>
            <person name="Ma J."/>
        </authorList>
    </citation>
    <scope>NUCLEOTIDE SEQUENCE [LARGE SCALE GENOMIC DNA]</scope>
    <source>
        <strain evidence="2">CGMCC 4.7246</strain>
    </source>
</reference>
<accession>A0ABW1PCK3</accession>
<dbReference type="InterPro" id="IPR029057">
    <property type="entry name" value="PRTase-like"/>
</dbReference>
<evidence type="ECO:0000313" key="1">
    <source>
        <dbReference type="EMBL" id="MFC6093139.1"/>
    </source>
</evidence>
<dbReference type="InterPro" id="IPR000836">
    <property type="entry name" value="PRTase_dom"/>
</dbReference>
<dbReference type="Proteomes" id="UP001596220">
    <property type="component" value="Unassembled WGS sequence"/>
</dbReference>
<comment type="caution">
    <text evidence="1">The sequence shown here is derived from an EMBL/GenBank/DDBJ whole genome shotgun (WGS) entry which is preliminary data.</text>
</comment>
<gene>
    <name evidence="1" type="ORF">ACFP3R_28040</name>
</gene>
<evidence type="ECO:0008006" key="3">
    <source>
        <dbReference type="Google" id="ProtNLM"/>
    </source>
</evidence>
<evidence type="ECO:0000313" key="2">
    <source>
        <dbReference type="Proteomes" id="UP001596220"/>
    </source>
</evidence>
<name>A0ABW1PCK3_9PSEU</name>
<proteinExistence type="predicted"/>
<keyword evidence="2" id="KW-1185">Reference proteome</keyword>